<name>A0ABP1RGS6_9HEXA</name>
<protein>
    <submittedName>
        <fullName evidence="2">Uncharacterized protein</fullName>
    </submittedName>
</protein>
<dbReference type="EMBL" id="CAXLJM020000072">
    <property type="protein sequence ID" value="CAL8127844.1"/>
    <property type="molecule type" value="Genomic_DNA"/>
</dbReference>
<evidence type="ECO:0000313" key="3">
    <source>
        <dbReference type="Proteomes" id="UP001642540"/>
    </source>
</evidence>
<accession>A0ABP1RGS6</accession>
<keyword evidence="1" id="KW-0732">Signal</keyword>
<evidence type="ECO:0000256" key="1">
    <source>
        <dbReference type="SAM" id="SignalP"/>
    </source>
</evidence>
<organism evidence="2 3">
    <name type="scientific">Orchesella dallaii</name>
    <dbReference type="NCBI Taxonomy" id="48710"/>
    <lineage>
        <taxon>Eukaryota</taxon>
        <taxon>Metazoa</taxon>
        <taxon>Ecdysozoa</taxon>
        <taxon>Arthropoda</taxon>
        <taxon>Hexapoda</taxon>
        <taxon>Collembola</taxon>
        <taxon>Entomobryomorpha</taxon>
        <taxon>Entomobryoidea</taxon>
        <taxon>Orchesellidae</taxon>
        <taxon>Orchesellinae</taxon>
        <taxon>Orchesella</taxon>
    </lineage>
</organism>
<keyword evidence="3" id="KW-1185">Reference proteome</keyword>
<proteinExistence type="predicted"/>
<feature type="signal peptide" evidence="1">
    <location>
        <begin position="1"/>
        <end position="22"/>
    </location>
</feature>
<dbReference type="Proteomes" id="UP001642540">
    <property type="component" value="Unassembled WGS sequence"/>
</dbReference>
<feature type="chain" id="PRO_5045865494" evidence="1">
    <location>
        <begin position="23"/>
        <end position="223"/>
    </location>
</feature>
<gene>
    <name evidence="2" type="ORF">ODALV1_LOCUS21987</name>
</gene>
<sequence length="223" mass="24814">MGYRAIVLMFALILFPCKVLNAQKNCPANITGPHFLCYRITCELYGYFLSCFLYGTNYDLFCCNAQCQCCPKDSLPGPGSCAGCKDPIILNLGCRTQSDNGTYHTLDYEDTLGNSSFLNKNATPNQFKPCEGNDGPASICITFFCALYGPFYSCDFLDEDEDDYFTPCCCDGLCTCCNRGCTEKRPPNLVDFCPFPRSENGSYTDGRHQEVINNSSLFIETID</sequence>
<reference evidence="2 3" key="1">
    <citation type="submission" date="2024-08" db="EMBL/GenBank/DDBJ databases">
        <authorList>
            <person name="Cucini C."/>
            <person name="Frati F."/>
        </authorList>
    </citation>
    <scope>NUCLEOTIDE SEQUENCE [LARGE SCALE GENOMIC DNA]</scope>
</reference>
<evidence type="ECO:0000313" key="2">
    <source>
        <dbReference type="EMBL" id="CAL8127844.1"/>
    </source>
</evidence>
<comment type="caution">
    <text evidence="2">The sequence shown here is derived from an EMBL/GenBank/DDBJ whole genome shotgun (WGS) entry which is preliminary data.</text>
</comment>